<dbReference type="EMBL" id="CP012023">
    <property type="protein sequence ID" value="ALI54295.1"/>
    <property type="molecule type" value="Genomic_DNA"/>
</dbReference>
<sequence>MVNHAREFTPHTHVGVAQQPVRFGVRAPVGSLGHTHVIGGSTQPCVSLNQVDENQPTDARA</sequence>
<reference evidence="1 2" key="1">
    <citation type="submission" date="2015-05" db="EMBL/GenBank/DDBJ databases">
        <authorList>
            <person name="Wang D.B."/>
            <person name="Wang M."/>
        </authorList>
    </citation>
    <scope>NUCLEOTIDE SEQUENCE [LARGE SCALE GENOMIC DNA]</scope>
    <source>
        <strain evidence="1 2">IMCC 12053</strain>
    </source>
</reference>
<evidence type="ECO:0000313" key="2">
    <source>
        <dbReference type="Proteomes" id="UP000064920"/>
    </source>
</evidence>
<accession>A0A0N9ZWF7</accession>
<gene>
    <name evidence="1" type="ORF">IMCC12053_346</name>
</gene>
<dbReference type="Proteomes" id="UP000064920">
    <property type="component" value="Chromosome"/>
</dbReference>
<dbReference type="STRING" id="1397108.IMCC12053_346"/>
<proteinExistence type="predicted"/>
<evidence type="ECO:0000313" key="1">
    <source>
        <dbReference type="EMBL" id="ALI54295.1"/>
    </source>
</evidence>
<organism evidence="1 2">
    <name type="scientific">Celeribacter marinus</name>
    <dbReference type="NCBI Taxonomy" id="1397108"/>
    <lineage>
        <taxon>Bacteria</taxon>
        <taxon>Pseudomonadati</taxon>
        <taxon>Pseudomonadota</taxon>
        <taxon>Alphaproteobacteria</taxon>
        <taxon>Rhodobacterales</taxon>
        <taxon>Roseobacteraceae</taxon>
        <taxon>Celeribacter</taxon>
    </lineage>
</organism>
<protein>
    <submittedName>
        <fullName evidence="1">Uncharacterized protein</fullName>
    </submittedName>
</protein>
<dbReference type="PATRIC" id="fig|1397108.4.peg.360"/>
<dbReference type="KEGG" id="cmar:IMCC12053_346"/>
<keyword evidence="2" id="KW-1185">Reference proteome</keyword>
<name>A0A0N9ZWF7_9RHOB</name>
<dbReference type="AlphaFoldDB" id="A0A0N9ZWF7"/>